<dbReference type="STRING" id="36849.OXPF_13020"/>
<comment type="caution">
    <text evidence="2">The sequence shown here is derived from an EMBL/GenBank/DDBJ whole genome shotgun (WGS) entry which is preliminary data.</text>
</comment>
<accession>A0A0P8YZ92</accession>
<dbReference type="SMART" id="SM00748">
    <property type="entry name" value="HEPN"/>
    <property type="match status" value="1"/>
</dbReference>
<dbReference type="RefSeq" id="WP_054874388.1">
    <property type="nucleotide sequence ID" value="NZ_LKET01000027.1"/>
</dbReference>
<dbReference type="EMBL" id="LKET01000027">
    <property type="protein sequence ID" value="KPU45175.1"/>
    <property type="molecule type" value="Genomic_DNA"/>
</dbReference>
<dbReference type="PROSITE" id="PS50910">
    <property type="entry name" value="HEPN"/>
    <property type="match status" value="1"/>
</dbReference>
<dbReference type="Proteomes" id="UP000050326">
    <property type="component" value="Unassembled WGS sequence"/>
</dbReference>
<sequence>MVDSPRYKDWLNKSERDIKSAKVLKENDCGNDTVAFHCHQAIEKALKGFILYKKKELISGHSLVYLCKESAVLHNAFKNYLKECALINQYYIETRYPADIPLIVTDDDASECIKIAEDIYNMVLINLGA</sequence>
<name>A0A0P8YZ92_9CLOT</name>
<keyword evidence="3" id="KW-1185">Reference proteome</keyword>
<dbReference type="Pfam" id="PF05168">
    <property type="entry name" value="HEPN"/>
    <property type="match status" value="1"/>
</dbReference>
<reference evidence="2 3" key="1">
    <citation type="submission" date="2015-09" db="EMBL/GenBank/DDBJ databases">
        <title>Genome sequence of Oxobacter pfennigii DSM 3222.</title>
        <authorList>
            <person name="Poehlein A."/>
            <person name="Bengelsdorf F.R."/>
            <person name="Schiel-Bengelsdorf B."/>
            <person name="Duerre P."/>
            <person name="Daniel R."/>
        </authorList>
    </citation>
    <scope>NUCLEOTIDE SEQUENCE [LARGE SCALE GENOMIC DNA]</scope>
    <source>
        <strain evidence="2 3">DSM 3222</strain>
    </source>
</reference>
<dbReference type="InterPro" id="IPR007842">
    <property type="entry name" value="HEPN_dom"/>
</dbReference>
<dbReference type="OrthoDB" id="9808176at2"/>
<evidence type="ECO:0000313" key="2">
    <source>
        <dbReference type="EMBL" id="KPU45175.1"/>
    </source>
</evidence>
<dbReference type="SUPFAM" id="SSF81593">
    <property type="entry name" value="Nucleotidyltransferase substrate binding subunit/domain"/>
    <property type="match status" value="1"/>
</dbReference>
<proteinExistence type="predicted"/>
<evidence type="ECO:0000313" key="3">
    <source>
        <dbReference type="Proteomes" id="UP000050326"/>
    </source>
</evidence>
<dbReference type="AlphaFoldDB" id="A0A0P8YZ92"/>
<protein>
    <submittedName>
        <fullName evidence="2">HEPN domain protein</fullName>
    </submittedName>
</protein>
<evidence type="ECO:0000259" key="1">
    <source>
        <dbReference type="PROSITE" id="PS50910"/>
    </source>
</evidence>
<gene>
    <name evidence="2" type="ORF">OXPF_13020</name>
</gene>
<dbReference type="Gene3D" id="1.20.120.330">
    <property type="entry name" value="Nucleotidyltransferases domain 2"/>
    <property type="match status" value="1"/>
</dbReference>
<organism evidence="2 3">
    <name type="scientific">Oxobacter pfennigii</name>
    <dbReference type="NCBI Taxonomy" id="36849"/>
    <lineage>
        <taxon>Bacteria</taxon>
        <taxon>Bacillati</taxon>
        <taxon>Bacillota</taxon>
        <taxon>Clostridia</taxon>
        <taxon>Eubacteriales</taxon>
        <taxon>Clostridiaceae</taxon>
        <taxon>Oxobacter</taxon>
    </lineage>
</organism>
<feature type="domain" description="HEPN" evidence="1">
    <location>
        <begin position="11"/>
        <end position="119"/>
    </location>
</feature>